<gene>
    <name evidence="2" type="ORF">ACRE_088300</name>
</gene>
<dbReference type="Gene3D" id="2.30.30.100">
    <property type="match status" value="1"/>
</dbReference>
<feature type="region of interest" description="Disordered" evidence="1">
    <location>
        <begin position="1"/>
        <end position="26"/>
    </location>
</feature>
<reference evidence="3" key="1">
    <citation type="journal article" date="2014" name="Genome Announc.">
        <title>Genome sequence and annotation of Acremonium chrysogenum, producer of the beta-lactam antibiotic cephalosporin C.</title>
        <authorList>
            <person name="Terfehr D."/>
            <person name="Dahlmann T.A."/>
            <person name="Specht T."/>
            <person name="Zadra I."/>
            <person name="Kuernsteiner H."/>
            <person name="Kueck U."/>
        </authorList>
    </citation>
    <scope>NUCLEOTIDE SEQUENCE [LARGE SCALE GENOMIC DNA]</scope>
    <source>
        <strain evidence="3">ATCC 11550 / CBS 779.69 / DSM 880 / IAM 14645 / JCM 23072 / IMI 49137</strain>
    </source>
</reference>
<dbReference type="Proteomes" id="UP000029964">
    <property type="component" value="Unassembled WGS sequence"/>
</dbReference>
<dbReference type="AlphaFoldDB" id="A0A086STP4"/>
<evidence type="ECO:0000256" key="1">
    <source>
        <dbReference type="SAM" id="MobiDB-lite"/>
    </source>
</evidence>
<sequence length="61" mass="6338">MATLGGYLNSELPLQHSSPNPIGTTQKLTSAAEKVLIVTADSRILVGTLTAADNSTNLVRS</sequence>
<feature type="compositionally biased region" description="Polar residues" evidence="1">
    <location>
        <begin position="15"/>
        <end position="26"/>
    </location>
</feature>
<evidence type="ECO:0000313" key="2">
    <source>
        <dbReference type="EMBL" id="KFH40476.1"/>
    </source>
</evidence>
<dbReference type="InterPro" id="IPR010920">
    <property type="entry name" value="LSM_dom_sf"/>
</dbReference>
<name>A0A086STP4_HAPC1</name>
<evidence type="ECO:0000313" key="3">
    <source>
        <dbReference type="Proteomes" id="UP000029964"/>
    </source>
</evidence>
<dbReference type="SUPFAM" id="SSF50182">
    <property type="entry name" value="Sm-like ribonucleoproteins"/>
    <property type="match status" value="1"/>
</dbReference>
<accession>A0A086STP4</accession>
<protein>
    <recommendedName>
        <fullName evidence="4">LSM domain-containing protein</fullName>
    </recommendedName>
</protein>
<evidence type="ECO:0008006" key="4">
    <source>
        <dbReference type="Google" id="ProtNLM"/>
    </source>
</evidence>
<organism evidence="2 3">
    <name type="scientific">Hapsidospora chrysogenum (strain ATCC 11550 / CBS 779.69 / DSM 880 / IAM 14645 / JCM 23072 / IMI 49137)</name>
    <name type="common">Acremonium chrysogenum</name>
    <dbReference type="NCBI Taxonomy" id="857340"/>
    <lineage>
        <taxon>Eukaryota</taxon>
        <taxon>Fungi</taxon>
        <taxon>Dikarya</taxon>
        <taxon>Ascomycota</taxon>
        <taxon>Pezizomycotina</taxon>
        <taxon>Sordariomycetes</taxon>
        <taxon>Hypocreomycetidae</taxon>
        <taxon>Hypocreales</taxon>
        <taxon>Bionectriaceae</taxon>
        <taxon>Hapsidospora</taxon>
    </lineage>
</organism>
<dbReference type="OrthoDB" id="422364at2759"/>
<dbReference type="HOGENOM" id="CLU_2922054_0_0_1"/>
<keyword evidence="3" id="KW-1185">Reference proteome</keyword>
<comment type="caution">
    <text evidence="2">The sequence shown here is derived from an EMBL/GenBank/DDBJ whole genome shotgun (WGS) entry which is preliminary data.</text>
</comment>
<proteinExistence type="predicted"/>
<dbReference type="EMBL" id="JPKY01000198">
    <property type="protein sequence ID" value="KFH40476.1"/>
    <property type="molecule type" value="Genomic_DNA"/>
</dbReference>